<reference evidence="2 3" key="1">
    <citation type="submission" date="2015-05" db="EMBL/GenBank/DDBJ databases">
        <authorList>
            <person name="Goodhead I."/>
        </authorList>
    </citation>
    <scope>NUCLEOTIDE SEQUENCE [LARGE SCALE GENOMIC DNA]</scope>
    <source>
        <strain evidence="3">morsitans</strain>
    </source>
</reference>
<dbReference type="Proteomes" id="UP000245838">
    <property type="component" value="Chromosome sggmmb4_Chromosome"/>
</dbReference>
<organism evidence="2 3">
    <name type="scientific">Sodalis glossinidius (strain morsitans)</name>
    <dbReference type="NCBI Taxonomy" id="343509"/>
    <lineage>
        <taxon>Bacteria</taxon>
        <taxon>Pseudomonadati</taxon>
        <taxon>Pseudomonadota</taxon>
        <taxon>Gammaproteobacteria</taxon>
        <taxon>Enterobacterales</taxon>
        <taxon>Bruguierivoracaceae</taxon>
        <taxon>Sodalis</taxon>
    </lineage>
</organism>
<evidence type="ECO:0000313" key="3">
    <source>
        <dbReference type="Proteomes" id="UP000245838"/>
    </source>
</evidence>
<name>A0A193QIT1_SODGM</name>
<sequence length="68" mass="8080">MSELFLKKEEVIKLTKYKYSAYQKKWLAKRNIPFWEDREGSPVIMRSYFLNTENTSISAEDKPNFGAL</sequence>
<accession>A0A193QIT1</accession>
<feature type="domain" description="DUF4224" evidence="1">
    <location>
        <begin position="5"/>
        <end position="48"/>
    </location>
</feature>
<protein>
    <recommendedName>
        <fullName evidence="1">DUF4224 domain-containing protein</fullName>
    </recommendedName>
</protein>
<evidence type="ECO:0000313" key="2">
    <source>
        <dbReference type="EMBL" id="CRL45076.1"/>
    </source>
</evidence>
<evidence type="ECO:0000259" key="1">
    <source>
        <dbReference type="Pfam" id="PF13986"/>
    </source>
</evidence>
<dbReference type="RefSeq" id="WP_041866843.1">
    <property type="nucleotide sequence ID" value="NC_007712.1"/>
</dbReference>
<dbReference type="OrthoDB" id="7067019at2"/>
<dbReference type="Pfam" id="PF13986">
    <property type="entry name" value="DUF4224"/>
    <property type="match status" value="1"/>
</dbReference>
<dbReference type="InterPro" id="IPR025319">
    <property type="entry name" value="DUF4224"/>
</dbReference>
<dbReference type="BioCyc" id="SGLO343509:SGP1_RS10000-MONOMER"/>
<gene>
    <name evidence="2" type="ORF">SGGMMB4_02591</name>
</gene>
<dbReference type="EMBL" id="LN854557">
    <property type="protein sequence ID" value="CRL45076.1"/>
    <property type="molecule type" value="Genomic_DNA"/>
</dbReference>
<dbReference type="AlphaFoldDB" id="A0A193QIT1"/>
<proteinExistence type="predicted"/>